<organism evidence="6 7">
    <name type="scientific">Carex littledalei</name>
    <dbReference type="NCBI Taxonomy" id="544730"/>
    <lineage>
        <taxon>Eukaryota</taxon>
        <taxon>Viridiplantae</taxon>
        <taxon>Streptophyta</taxon>
        <taxon>Embryophyta</taxon>
        <taxon>Tracheophyta</taxon>
        <taxon>Spermatophyta</taxon>
        <taxon>Magnoliopsida</taxon>
        <taxon>Liliopsida</taxon>
        <taxon>Poales</taxon>
        <taxon>Cyperaceae</taxon>
        <taxon>Cyperoideae</taxon>
        <taxon>Cariceae</taxon>
        <taxon>Carex</taxon>
        <taxon>Carex subgen. Euthyceras</taxon>
    </lineage>
</organism>
<dbReference type="PROSITE" id="PS00175">
    <property type="entry name" value="PG_MUTASE"/>
    <property type="match status" value="1"/>
</dbReference>
<evidence type="ECO:0000259" key="5">
    <source>
        <dbReference type="PROSITE" id="PS51166"/>
    </source>
</evidence>
<dbReference type="GO" id="GO:0005829">
    <property type="term" value="C:cytosol"/>
    <property type="evidence" value="ECO:0007669"/>
    <property type="project" value="TreeGrafter"/>
</dbReference>
<dbReference type="Pfam" id="PF00686">
    <property type="entry name" value="CBM_20"/>
    <property type="match status" value="1"/>
</dbReference>
<evidence type="ECO:0000256" key="1">
    <source>
        <dbReference type="ARBA" id="ARBA00022741"/>
    </source>
</evidence>
<dbReference type="PIRSF" id="PIRSF000709">
    <property type="entry name" value="6PFK_2-Ptase"/>
    <property type="match status" value="1"/>
</dbReference>
<dbReference type="InterPro" id="IPR013079">
    <property type="entry name" value="6Phosfructo_kin"/>
</dbReference>
<keyword evidence="2" id="KW-0067">ATP-binding</keyword>
<dbReference type="SUPFAM" id="SSF52540">
    <property type="entry name" value="P-loop containing nucleoside triphosphate hydrolases"/>
    <property type="match status" value="1"/>
</dbReference>
<dbReference type="GO" id="GO:0004331">
    <property type="term" value="F:fructose-2,6-bisphosphate 2-phosphatase activity"/>
    <property type="evidence" value="ECO:0007669"/>
    <property type="project" value="TreeGrafter"/>
</dbReference>
<dbReference type="Pfam" id="PF01591">
    <property type="entry name" value="6PF2K"/>
    <property type="match status" value="1"/>
</dbReference>
<dbReference type="CDD" id="cd07067">
    <property type="entry name" value="HP_PGM_like"/>
    <property type="match status" value="1"/>
</dbReference>
<evidence type="ECO:0000256" key="4">
    <source>
        <dbReference type="SAM" id="MobiDB-lite"/>
    </source>
</evidence>
<evidence type="ECO:0000313" key="7">
    <source>
        <dbReference type="Proteomes" id="UP000623129"/>
    </source>
</evidence>
<dbReference type="GO" id="GO:0003873">
    <property type="term" value="F:6-phosphofructo-2-kinase activity"/>
    <property type="evidence" value="ECO:0007669"/>
    <property type="project" value="InterPro"/>
</dbReference>
<keyword evidence="1" id="KW-0547">Nucleotide-binding</keyword>
<dbReference type="FunFam" id="3.40.50.1240:FF:000006">
    <property type="entry name" value="6-phosphofructo-2-kinase/fructose-2, 6-bisphosphatase"/>
    <property type="match status" value="1"/>
</dbReference>
<dbReference type="Gene3D" id="3.40.50.1240">
    <property type="entry name" value="Phosphoglycerate mutase-like"/>
    <property type="match status" value="1"/>
</dbReference>
<dbReference type="FunFam" id="2.60.40.10:FF:000740">
    <property type="entry name" value="6-phosphofructo-2-kinase/fructose-2,6-bisphosphatase"/>
    <property type="match status" value="1"/>
</dbReference>
<proteinExistence type="predicted"/>
<reference evidence="6" key="1">
    <citation type="submission" date="2020-01" db="EMBL/GenBank/DDBJ databases">
        <title>Genome sequence of Kobresia littledalei, the first chromosome-level genome in the family Cyperaceae.</title>
        <authorList>
            <person name="Qu G."/>
        </authorList>
    </citation>
    <scope>NUCLEOTIDE SEQUENCE</scope>
    <source>
        <strain evidence="6">C.B.Clarke</strain>
        <tissue evidence="6">Leaf</tissue>
    </source>
</reference>
<evidence type="ECO:0000256" key="2">
    <source>
        <dbReference type="ARBA" id="ARBA00022840"/>
    </source>
</evidence>
<dbReference type="GO" id="GO:0006003">
    <property type="term" value="P:fructose 2,6-bisphosphate metabolic process"/>
    <property type="evidence" value="ECO:0007669"/>
    <property type="project" value="InterPro"/>
</dbReference>
<dbReference type="InterPro" id="IPR013078">
    <property type="entry name" value="His_Pase_superF_clade-1"/>
</dbReference>
<keyword evidence="7" id="KW-1185">Reference proteome</keyword>
<dbReference type="PRINTS" id="PR00991">
    <property type="entry name" value="6PFRUCTKNASE"/>
</dbReference>
<dbReference type="InterPro" id="IPR013783">
    <property type="entry name" value="Ig-like_fold"/>
</dbReference>
<evidence type="ECO:0000313" key="6">
    <source>
        <dbReference type="EMBL" id="KAF3331791.1"/>
    </source>
</evidence>
<dbReference type="FunFam" id="3.40.50.300:FF:000570">
    <property type="entry name" value="6-phosphofructo-2-kinase/fructose-2, 6-bisphosphatase-like isoform X1"/>
    <property type="match status" value="1"/>
</dbReference>
<dbReference type="AlphaFoldDB" id="A0A833R8P1"/>
<dbReference type="SUPFAM" id="SSF53254">
    <property type="entry name" value="Phosphoglycerate mutase-like"/>
    <property type="match status" value="1"/>
</dbReference>
<dbReference type="GO" id="GO:0006000">
    <property type="term" value="P:fructose metabolic process"/>
    <property type="evidence" value="ECO:0007669"/>
    <property type="project" value="InterPro"/>
</dbReference>
<feature type="binding site" evidence="3">
    <location>
        <begin position="552"/>
        <end position="559"/>
    </location>
    <ligand>
        <name>substrate</name>
    </ligand>
</feature>
<comment type="caution">
    <text evidence="6">The sequence shown here is derived from an EMBL/GenBank/DDBJ whole genome shotgun (WGS) entry which is preliminary data.</text>
</comment>
<dbReference type="Pfam" id="PF00300">
    <property type="entry name" value="His_Phos_1"/>
    <property type="match status" value="1"/>
</dbReference>
<protein>
    <submittedName>
        <fullName evidence="6">6-phosphofructo-2-kinase/fructose-2, 6-bisphosphatase isoform X1</fullName>
    </submittedName>
</protein>
<dbReference type="InterPro" id="IPR027417">
    <property type="entry name" value="P-loop_NTPase"/>
</dbReference>
<dbReference type="InterPro" id="IPR001345">
    <property type="entry name" value="PG/BPGM_mutase_AS"/>
</dbReference>
<dbReference type="GO" id="GO:2001070">
    <property type="term" value="F:starch binding"/>
    <property type="evidence" value="ECO:0007669"/>
    <property type="project" value="InterPro"/>
</dbReference>
<dbReference type="EMBL" id="SWLB01000012">
    <property type="protein sequence ID" value="KAF3331791.1"/>
    <property type="molecule type" value="Genomic_DNA"/>
</dbReference>
<accession>A0A833R8P1</accession>
<keyword evidence="6" id="KW-0418">Kinase</keyword>
<dbReference type="InterPro" id="IPR002044">
    <property type="entry name" value="CBM20"/>
</dbReference>
<dbReference type="Proteomes" id="UP000623129">
    <property type="component" value="Unassembled WGS sequence"/>
</dbReference>
<name>A0A833R8P1_9POAL</name>
<dbReference type="SMART" id="SM01065">
    <property type="entry name" value="CBM_2"/>
    <property type="match status" value="1"/>
</dbReference>
<feature type="domain" description="CBM20" evidence="5">
    <location>
        <begin position="17"/>
        <end position="123"/>
    </location>
</feature>
<evidence type="ECO:0000256" key="3">
    <source>
        <dbReference type="PIRSR" id="PIRSR613078-2"/>
    </source>
</evidence>
<dbReference type="Gene3D" id="2.60.40.10">
    <property type="entry name" value="Immunoglobulins"/>
    <property type="match status" value="1"/>
</dbReference>
<dbReference type="InterPro" id="IPR003094">
    <property type="entry name" value="6Pfruct_kin"/>
</dbReference>
<dbReference type="SMART" id="SM00855">
    <property type="entry name" value="PGAM"/>
    <property type="match status" value="1"/>
</dbReference>
<feature type="binding site" evidence="3">
    <location>
        <position position="604"/>
    </location>
    <ligand>
        <name>substrate</name>
    </ligand>
</feature>
<dbReference type="InterPro" id="IPR029033">
    <property type="entry name" value="His_PPase_superfam"/>
</dbReference>
<dbReference type="GO" id="GO:0005524">
    <property type="term" value="F:ATP binding"/>
    <property type="evidence" value="ECO:0007669"/>
    <property type="project" value="UniProtKB-KW"/>
</dbReference>
<feature type="region of interest" description="Disordered" evidence="4">
    <location>
        <begin position="1"/>
        <end position="20"/>
    </location>
</feature>
<dbReference type="Gene3D" id="3.40.50.300">
    <property type="entry name" value="P-loop containing nucleotide triphosphate hydrolases"/>
    <property type="match status" value="1"/>
</dbReference>
<feature type="compositionally biased region" description="Basic and acidic residues" evidence="4">
    <location>
        <begin position="7"/>
        <end position="19"/>
    </location>
</feature>
<gene>
    <name evidence="6" type="ORF">FCM35_KLT03197</name>
</gene>
<dbReference type="PROSITE" id="PS51166">
    <property type="entry name" value="CBM20"/>
    <property type="match status" value="1"/>
</dbReference>
<sequence>MGTGSSKHRDDSHGGERDSGGQLYVSLRMENWNNSELIPHVYGSVPIIGSWDSSKALSMERDSASTWELSFVVPSNHETLDFKFLVKPKDGDSPCFVEEGPSRVLKGGTLEEDMRSALFKTKSDSGEEVVVNCRVFLKEDLVSPFDLAASWRAYQENFQPSRVRGIPDVVMNVAQPESTEDGPTGGLELDLEQYVIPAPTACTAAIYAANVTEDPRSKFHSHISSQKYANGTISGSHGSVEKDRNVRALDPSTSHSVMTDLKSTGITTLQKHDGQRAVFVERGVGSPRIVRPTHSSLSNGGLIRVDSDAEAMPAAAGAVAAAAVADQMHEPKEHRNLAIVLVGLPARGKTFTAAKLTRYLRWLGHETKHFNVGKYRRIKHGANQAADFFRPDNHEGIEARNEVAALAMEDMLYWMQEGGQVGIFDATNSTKSRRNLLMKMAEGKCKIIFLETICNDERIIERNIRLKVQQSPDYANEPDFEAGLRDFKERLKNYEKVYEPVEEGSYVKMIDIATEHGGRLEINNISGYLPGRMVFFLVVNTHLTPRPILLTRHGESLDNVRGRIGGDSALSEAGELYSKKLANFIEKRLKSEKTASIWTSTLQRSILTASPIVGFPKIQWRALDEINVGACGGMTYEEIKKNMPDVYEHRKKDKLRYRYPRGESYLDVIQRLEPVIIELERQRAPVVVIAHQAVLRALYAYFADRPLSEIPQIEVPLHTIIEIQMGVTGVQEKRYKLMDGVQFPL</sequence>
<dbReference type="InterPro" id="IPR013784">
    <property type="entry name" value="Carb-bd-like_fold"/>
</dbReference>
<dbReference type="OrthoDB" id="267323at2759"/>
<dbReference type="SUPFAM" id="SSF49452">
    <property type="entry name" value="Starch-binding domain-like"/>
    <property type="match status" value="1"/>
</dbReference>
<dbReference type="PANTHER" id="PTHR10606:SF44">
    <property type="entry name" value="6-PHOSPHOFRUCTO 2-KINASE_FRUCTOSE 2,6-BISPHOSPHATASE LONG FORM"/>
    <property type="match status" value="1"/>
</dbReference>
<dbReference type="PANTHER" id="PTHR10606">
    <property type="entry name" value="6-PHOSPHOFRUCTO-2-KINASE/FRUCTOSE-2,6-BISPHOSPHATASE"/>
    <property type="match status" value="1"/>
</dbReference>
<keyword evidence="6" id="KW-0808">Transferase</keyword>